<dbReference type="OrthoDB" id="9801056at2"/>
<dbReference type="Proteomes" id="UP000196027">
    <property type="component" value="Chromosome"/>
</dbReference>
<dbReference type="InterPro" id="IPR001509">
    <property type="entry name" value="Epimerase_deHydtase"/>
</dbReference>
<sequence length="284" mass="31867">MNILITGANGFIGSHIKKHLGQKHRIYSIVKTTPEDPKDEEIILDLADVESVRCNVQKDGFADLPVDVIIHTAGVLCGANQTKDLSVFHRNNAITESLVCIAQTLNPEKVINLSTIGVYPNASGTYDEGSIIKPSMNAECLYSLSKFCSEELLYFFLKDKMQVVNLRLAQTYGEGMREDRIFSIMLRELLEENTITVFGAGQRESAFMSVEFLVLKIGEIINHRAQLSGTYNLSERNMTYSELARLIISEHGNAASRIRYNEKGVRSRVNINSEKLLTELNQYV</sequence>
<evidence type="ECO:0000313" key="4">
    <source>
        <dbReference type="EMBL" id="ARU59561.1"/>
    </source>
</evidence>
<accession>A0A1Y0IGD7</accession>
<comment type="pathway">
    <text evidence="1">Bacterial outer membrane biogenesis; LPS O-antigen biosynthesis.</text>
</comment>
<name>A0A1Y0IGD7_9GAMM</name>
<evidence type="ECO:0000259" key="3">
    <source>
        <dbReference type="Pfam" id="PF01370"/>
    </source>
</evidence>
<dbReference type="PANTHER" id="PTHR43000">
    <property type="entry name" value="DTDP-D-GLUCOSE 4,6-DEHYDRATASE-RELATED"/>
    <property type="match status" value="1"/>
</dbReference>
<dbReference type="EMBL" id="CP021425">
    <property type="protein sequence ID" value="ARU59561.1"/>
    <property type="molecule type" value="Genomic_DNA"/>
</dbReference>
<dbReference type="CDD" id="cd08946">
    <property type="entry name" value="SDR_e"/>
    <property type="match status" value="1"/>
</dbReference>
<dbReference type="KEGG" id="ome:OLMES_5581"/>
<organism evidence="4 5">
    <name type="scientific">Oleiphilus messinensis</name>
    <dbReference type="NCBI Taxonomy" id="141451"/>
    <lineage>
        <taxon>Bacteria</taxon>
        <taxon>Pseudomonadati</taxon>
        <taxon>Pseudomonadota</taxon>
        <taxon>Gammaproteobacteria</taxon>
        <taxon>Oceanospirillales</taxon>
        <taxon>Oleiphilaceae</taxon>
        <taxon>Oleiphilus</taxon>
    </lineage>
</organism>
<evidence type="ECO:0000313" key="5">
    <source>
        <dbReference type="Proteomes" id="UP000196027"/>
    </source>
</evidence>
<evidence type="ECO:0000256" key="2">
    <source>
        <dbReference type="ARBA" id="ARBA00007637"/>
    </source>
</evidence>
<protein>
    <submittedName>
        <fullName evidence="4">NAD-dependent epimerase/dehydratase</fullName>
    </submittedName>
</protein>
<reference evidence="4 5" key="1">
    <citation type="submission" date="2017-05" db="EMBL/GenBank/DDBJ databases">
        <title>Genomic insights into alkan degradation activity of Oleiphilus messinensis.</title>
        <authorList>
            <person name="Kozyavkin S.A."/>
            <person name="Slesarev A.I."/>
            <person name="Golyshin P.N."/>
            <person name="Korzhenkov A."/>
            <person name="Golyshina O.N."/>
            <person name="Toshchakov S.V."/>
        </authorList>
    </citation>
    <scope>NUCLEOTIDE SEQUENCE [LARGE SCALE GENOMIC DNA]</scope>
    <source>
        <strain evidence="4 5">ME102</strain>
    </source>
</reference>
<dbReference type="AlphaFoldDB" id="A0A1Y0IGD7"/>
<dbReference type="Pfam" id="PF01370">
    <property type="entry name" value="Epimerase"/>
    <property type="match status" value="1"/>
</dbReference>
<dbReference type="Gene3D" id="3.40.50.720">
    <property type="entry name" value="NAD(P)-binding Rossmann-like Domain"/>
    <property type="match status" value="1"/>
</dbReference>
<comment type="similarity">
    <text evidence="2">Belongs to the NAD(P)-dependent epimerase/dehydratase family.</text>
</comment>
<dbReference type="SUPFAM" id="SSF51735">
    <property type="entry name" value="NAD(P)-binding Rossmann-fold domains"/>
    <property type="match status" value="1"/>
</dbReference>
<feature type="domain" description="NAD-dependent epimerase/dehydratase" evidence="3">
    <location>
        <begin position="3"/>
        <end position="215"/>
    </location>
</feature>
<gene>
    <name evidence="4" type="ORF">OLMES_5581</name>
</gene>
<dbReference type="RefSeq" id="WP_087464224.1">
    <property type="nucleotide sequence ID" value="NZ_CP021425.1"/>
</dbReference>
<evidence type="ECO:0000256" key="1">
    <source>
        <dbReference type="ARBA" id="ARBA00005125"/>
    </source>
</evidence>
<keyword evidence="5" id="KW-1185">Reference proteome</keyword>
<proteinExistence type="inferred from homology"/>
<dbReference type="InterPro" id="IPR036291">
    <property type="entry name" value="NAD(P)-bd_dom_sf"/>
</dbReference>